<keyword evidence="1" id="KW-0472">Membrane</keyword>
<proteinExistence type="predicted"/>
<dbReference type="KEGG" id="bcz:BCE33L4230"/>
<feature type="transmembrane region" description="Helical" evidence="1">
    <location>
        <begin position="16"/>
        <end position="39"/>
    </location>
</feature>
<organism evidence="2 3">
    <name type="scientific">Bacillus cereus (strain ZK / E33L)</name>
    <dbReference type="NCBI Taxonomy" id="288681"/>
    <lineage>
        <taxon>Bacteria</taxon>
        <taxon>Bacillati</taxon>
        <taxon>Bacillota</taxon>
        <taxon>Bacilli</taxon>
        <taxon>Bacillales</taxon>
        <taxon>Bacillaceae</taxon>
        <taxon>Bacillus</taxon>
        <taxon>Bacillus cereus group</taxon>
    </lineage>
</organism>
<evidence type="ECO:0000313" key="3">
    <source>
        <dbReference type="Proteomes" id="UP000002612"/>
    </source>
</evidence>
<gene>
    <name evidence="2" type="ordered locus">BCE33L4230</name>
</gene>
<dbReference type="AlphaFoldDB" id="Q633V8"/>
<evidence type="ECO:0000313" key="2">
    <source>
        <dbReference type="EMBL" id="AAU16037.1"/>
    </source>
</evidence>
<reference evidence="3" key="1">
    <citation type="journal article" date="2006" name="J. Bacteriol.">
        <title>Pathogenomic sequence analysis of Bacillus cereus and Bacillus thuringiensis isolates closely related to Bacillus anthracis.</title>
        <authorList>
            <person name="Han C.S."/>
            <person name="Xie G."/>
            <person name="Challacombe J.F."/>
            <person name="Altherr M.R."/>
            <person name="Bhotika S.S."/>
            <person name="Brown N."/>
            <person name="Bruce D."/>
            <person name="Campbell C.S."/>
            <person name="Campbell M.L."/>
            <person name="Chen J."/>
            <person name="Chertkov O."/>
            <person name="Cleland C."/>
            <person name="Dimitrijevic M."/>
            <person name="Doggett N.A."/>
            <person name="Fawcett J.J."/>
            <person name="Glavina T."/>
            <person name="Goodwin L.A."/>
            <person name="Green L.D."/>
            <person name="Hill K.K."/>
            <person name="Hitchcock P."/>
            <person name="Jackson P.J."/>
            <person name="Keim P."/>
            <person name="Kewalramani A.R."/>
            <person name="Longmire J."/>
            <person name="Lucas S."/>
            <person name="Malfatti S."/>
            <person name="McMurry K."/>
            <person name="Meincke L.J."/>
            <person name="Misra M."/>
            <person name="Moseman B.L."/>
            <person name="Mundt M."/>
            <person name="Munk A.C."/>
            <person name="Okinaka R.T."/>
            <person name="Parson-Quintana B."/>
            <person name="Reilly L.P."/>
            <person name="Richardson P."/>
            <person name="Robinson D.L."/>
            <person name="Rubin E."/>
            <person name="Saunders E."/>
            <person name="Tapia R."/>
            <person name="Tesmer J.G."/>
            <person name="Thayer N."/>
            <person name="Thompson L.S."/>
            <person name="Tice H."/>
            <person name="Ticknor L.O."/>
            <person name="Wills P.L."/>
            <person name="Brettin T.S."/>
            <person name="Gilna P."/>
        </authorList>
    </citation>
    <scope>NUCLEOTIDE SEQUENCE [LARGE SCALE GENOMIC DNA]</scope>
    <source>
        <strain evidence="3">ZK / E33L</strain>
    </source>
</reference>
<keyword evidence="1" id="KW-0812">Transmembrane</keyword>
<dbReference type="Proteomes" id="UP000002612">
    <property type="component" value="Chromosome"/>
</dbReference>
<protein>
    <submittedName>
        <fullName evidence="2">Uncharacterized protein</fullName>
    </submittedName>
</protein>
<sequence length="70" mass="7782">MWFFISLSIFGRGGDIMFGMLGTVFLIGFAKGLVSVVGVKMGTVVGNYLYKKAKIILFPEKDKDDSRNEK</sequence>
<accession>Q633V8</accession>
<dbReference type="EMBL" id="CP000001">
    <property type="protein sequence ID" value="AAU16037.1"/>
    <property type="molecule type" value="Genomic_DNA"/>
</dbReference>
<name>Q633V8_BACCZ</name>
<evidence type="ECO:0000256" key="1">
    <source>
        <dbReference type="SAM" id="Phobius"/>
    </source>
</evidence>
<keyword evidence="1" id="KW-1133">Transmembrane helix</keyword>